<evidence type="ECO:0000313" key="1">
    <source>
        <dbReference type="EMBL" id="NWJ20098.1"/>
    </source>
</evidence>
<accession>A0A7K4M8M7</accession>
<protein>
    <submittedName>
        <fullName evidence="1">Uncharacterized protein</fullName>
    </submittedName>
</protein>
<organism evidence="1 2">
    <name type="scientific">Marine Group I thaumarchaeote</name>
    <dbReference type="NCBI Taxonomy" id="2511932"/>
    <lineage>
        <taxon>Archaea</taxon>
        <taxon>Nitrososphaerota</taxon>
        <taxon>Marine Group I</taxon>
    </lineage>
</organism>
<evidence type="ECO:0000313" key="2">
    <source>
        <dbReference type="Proteomes" id="UP000587702"/>
    </source>
</evidence>
<sequence length="150" mass="17749">MSEIEKRPVKLIVKFVKFVKNKASENEFPFDNISKSLTIATTLFWKEWDAVKNDQSKREQFIKKIREESKELESKGFLHNSRGTKSISKRPKTDRGEIPHLDLGDITLLDKFSKESLTKMYEKLNKKTNLNKKEYDILYKIYEILTKDTK</sequence>
<proteinExistence type="predicted"/>
<comment type="caution">
    <text evidence="1">The sequence shown here is derived from an EMBL/GenBank/DDBJ whole genome shotgun (WGS) entry which is preliminary data.</text>
</comment>
<dbReference type="Proteomes" id="UP000587702">
    <property type="component" value="Unassembled WGS sequence"/>
</dbReference>
<name>A0A7K4M8M7_9ARCH</name>
<reference evidence="1 2" key="1">
    <citation type="journal article" date="2019" name="Environ. Microbiol.">
        <title>Genomics insights into ecotype formation of ammonia-oxidizing archaea in the deep ocean.</title>
        <authorList>
            <person name="Wang Y."/>
            <person name="Huang J.M."/>
            <person name="Cui G.J."/>
            <person name="Nunoura T."/>
            <person name="Takaki Y."/>
            <person name="Li W.L."/>
            <person name="Li J."/>
            <person name="Gao Z.M."/>
            <person name="Takai K."/>
            <person name="Zhang A.Q."/>
            <person name="Stepanauskas R."/>
        </authorList>
    </citation>
    <scope>NUCLEOTIDE SEQUENCE [LARGE SCALE GENOMIC DNA]</scope>
    <source>
        <strain evidence="1 2">L14</strain>
    </source>
</reference>
<dbReference type="EMBL" id="JACATI010000003">
    <property type="protein sequence ID" value="NWJ20098.1"/>
    <property type="molecule type" value="Genomic_DNA"/>
</dbReference>
<gene>
    <name evidence="1" type="ORF">HX860_03380</name>
</gene>
<dbReference type="AlphaFoldDB" id="A0A7K4M8M7"/>